<feature type="compositionally biased region" description="Polar residues" evidence="1">
    <location>
        <begin position="254"/>
        <end position="263"/>
    </location>
</feature>
<keyword evidence="4" id="KW-1185">Reference proteome</keyword>
<feature type="compositionally biased region" description="Gly residues" evidence="1">
    <location>
        <begin position="226"/>
        <end position="241"/>
    </location>
</feature>
<feature type="domain" description="C2H2-type" evidence="2">
    <location>
        <begin position="78"/>
        <end position="99"/>
    </location>
</feature>
<dbReference type="PANTHER" id="PTHR21354:SF0">
    <property type="entry name" value="ZINC FINGER PROTEIN 511"/>
    <property type="match status" value="1"/>
</dbReference>
<reference evidence="3 4" key="1">
    <citation type="journal article" date="2018" name="Sci. Rep.">
        <title>Comparative genomics provides insights into the lifestyle and reveals functional heterogeneity of dark septate endophytic fungi.</title>
        <authorList>
            <person name="Knapp D.G."/>
            <person name="Nemeth J.B."/>
            <person name="Barry K."/>
            <person name="Hainaut M."/>
            <person name="Henrissat B."/>
            <person name="Johnson J."/>
            <person name="Kuo A."/>
            <person name="Lim J.H.P."/>
            <person name="Lipzen A."/>
            <person name="Nolan M."/>
            <person name="Ohm R.A."/>
            <person name="Tamas L."/>
            <person name="Grigoriev I.V."/>
            <person name="Spatafora J.W."/>
            <person name="Nagy L.G."/>
            <person name="Kovacs G.M."/>
        </authorList>
    </citation>
    <scope>NUCLEOTIDE SEQUENCE [LARGE SCALE GENOMIC DNA]</scope>
    <source>
        <strain evidence="3 4">DSE2036</strain>
    </source>
</reference>
<organism evidence="3 4">
    <name type="scientific">Periconia macrospinosa</name>
    <dbReference type="NCBI Taxonomy" id="97972"/>
    <lineage>
        <taxon>Eukaryota</taxon>
        <taxon>Fungi</taxon>
        <taxon>Dikarya</taxon>
        <taxon>Ascomycota</taxon>
        <taxon>Pezizomycotina</taxon>
        <taxon>Dothideomycetes</taxon>
        <taxon>Pleosporomycetidae</taxon>
        <taxon>Pleosporales</taxon>
        <taxon>Massarineae</taxon>
        <taxon>Periconiaceae</taxon>
        <taxon>Periconia</taxon>
    </lineage>
</organism>
<dbReference type="EMBL" id="KZ805387">
    <property type="protein sequence ID" value="PVH99656.1"/>
    <property type="molecule type" value="Genomic_DNA"/>
</dbReference>
<dbReference type="PROSITE" id="PS00028">
    <property type="entry name" value="ZINC_FINGER_C2H2_1"/>
    <property type="match status" value="1"/>
</dbReference>
<dbReference type="PANTHER" id="PTHR21354">
    <property type="entry name" value="ZINC FINGER PROTEIN 511"/>
    <property type="match status" value="1"/>
</dbReference>
<dbReference type="Proteomes" id="UP000244855">
    <property type="component" value="Unassembled WGS sequence"/>
</dbReference>
<protein>
    <recommendedName>
        <fullName evidence="2">C2H2-type domain-containing protein</fullName>
    </recommendedName>
</protein>
<evidence type="ECO:0000313" key="4">
    <source>
        <dbReference type="Proteomes" id="UP000244855"/>
    </source>
</evidence>
<dbReference type="STRING" id="97972.A0A2V1DND9"/>
<evidence type="ECO:0000259" key="2">
    <source>
        <dbReference type="PROSITE" id="PS00028"/>
    </source>
</evidence>
<sequence>MGTKRSRRESVSSSENLSTPFASREPSVDTKIIHLDAHTAISDCQAVMICSLPPHPPLEFAAVDDYEVHYQQTHLHRCSECFSNFPDEHFLHLHISENHDPFRKAKADQGEKTYACLVPDCDRLCSTPQKRRLHCIDKHHFPRNYDFFIVNDGIDRRGSMLRSPHRRRSSTVNSTAGRRRGDSINTPKGDAVQVANDGGIEGDEKEDGVGVESDRVKRTPMKLRGRGGFGHPRGSRQGGGTTTTSATQTAPPKVTTQKPSSISADPMESLASHMSALQFVPHSLYSRGKGRGGAGG</sequence>
<accession>A0A2V1DND9</accession>
<feature type="region of interest" description="Disordered" evidence="1">
    <location>
        <begin position="1"/>
        <end position="23"/>
    </location>
</feature>
<dbReference type="InterPro" id="IPR039258">
    <property type="entry name" value="ZNF511"/>
</dbReference>
<evidence type="ECO:0000313" key="3">
    <source>
        <dbReference type="EMBL" id="PVH99656.1"/>
    </source>
</evidence>
<dbReference type="OrthoDB" id="18440at2759"/>
<evidence type="ECO:0000256" key="1">
    <source>
        <dbReference type="SAM" id="MobiDB-lite"/>
    </source>
</evidence>
<dbReference type="InterPro" id="IPR013087">
    <property type="entry name" value="Znf_C2H2_type"/>
</dbReference>
<gene>
    <name evidence="3" type="ORF">DM02DRAFT_614818</name>
</gene>
<feature type="region of interest" description="Disordered" evidence="1">
    <location>
        <begin position="157"/>
        <end position="269"/>
    </location>
</feature>
<name>A0A2V1DND9_9PLEO</name>
<dbReference type="AlphaFoldDB" id="A0A2V1DND9"/>
<proteinExistence type="predicted"/>
<dbReference type="SMART" id="SM00355">
    <property type="entry name" value="ZnF_C2H2"/>
    <property type="match status" value="2"/>
</dbReference>